<evidence type="ECO:0000256" key="5">
    <source>
        <dbReference type="ARBA" id="ARBA00023157"/>
    </source>
</evidence>
<protein>
    <submittedName>
        <fullName evidence="7">Putative three finger toxin</fullName>
    </submittedName>
</protein>
<evidence type="ECO:0000256" key="3">
    <source>
        <dbReference type="ARBA" id="ARBA00022656"/>
    </source>
</evidence>
<accession>F5CPD2</accession>
<evidence type="ECO:0000256" key="4">
    <source>
        <dbReference type="ARBA" id="ARBA00022699"/>
    </source>
</evidence>
<evidence type="ECO:0000256" key="6">
    <source>
        <dbReference type="SAM" id="SignalP"/>
    </source>
</evidence>
<dbReference type="GO" id="GO:0005576">
    <property type="term" value="C:extracellular region"/>
    <property type="evidence" value="ECO:0007669"/>
    <property type="project" value="UniProtKB-SubCell"/>
</dbReference>
<keyword evidence="5" id="KW-1015">Disulfide bond</keyword>
<dbReference type="CDD" id="cd00206">
    <property type="entry name" value="TFP_snake_toxin"/>
    <property type="match status" value="1"/>
</dbReference>
<dbReference type="InterPro" id="IPR003571">
    <property type="entry name" value="Snake_3FTx"/>
</dbReference>
<proteinExistence type="evidence at transcript level"/>
<organism evidence="7">
    <name type="scientific">Micrurus altirostris</name>
    <name type="common">Uruguayan coral snake</name>
    <name type="synonym">Elaps altirostris</name>
    <dbReference type="NCBI Taxonomy" id="129457"/>
    <lineage>
        <taxon>Eukaryota</taxon>
        <taxon>Metazoa</taxon>
        <taxon>Chordata</taxon>
        <taxon>Craniata</taxon>
        <taxon>Vertebrata</taxon>
        <taxon>Euteleostomi</taxon>
        <taxon>Lepidosauria</taxon>
        <taxon>Squamata</taxon>
        <taxon>Bifurcata</taxon>
        <taxon>Unidentata</taxon>
        <taxon>Episquamata</taxon>
        <taxon>Toxicofera</taxon>
        <taxon>Serpentes</taxon>
        <taxon>Colubroidea</taxon>
        <taxon>Elapidae</taxon>
        <taxon>Elapinae</taxon>
        <taxon>Micrurus</taxon>
    </lineage>
</organism>
<dbReference type="InterPro" id="IPR045860">
    <property type="entry name" value="Snake_toxin-like_sf"/>
</dbReference>
<reference evidence="7" key="1">
    <citation type="journal article" date="2011" name="J. Proteomics">
        <title>Snake venomics and venom gland transcriptomic analysis of Brazilian coral snakes, Micrurus altirostris and M. corallinus.</title>
        <authorList>
            <person name="Correa-Netto C."/>
            <person name="Junqueira-de-Azevedo I.D."/>
            <person name="Silva D.A."/>
            <person name="Ho P.L."/>
            <person name="Leitao-de-Araujo M."/>
            <person name="Alves M.L."/>
            <person name="Sanz L."/>
            <person name="Foguel D."/>
            <person name="Zingali R.B."/>
            <person name="Calvete J.J."/>
        </authorList>
    </citation>
    <scope>NUCLEOTIDE SEQUENCE</scope>
    <source>
        <strain evidence="7">MALT0028C</strain>
        <tissue evidence="7">Venom gland</tissue>
    </source>
</reference>
<evidence type="ECO:0000256" key="1">
    <source>
        <dbReference type="ARBA" id="ARBA00004613"/>
    </source>
</evidence>
<dbReference type="PROSITE" id="PS00272">
    <property type="entry name" value="SNAKE_TOXIN"/>
    <property type="match status" value="1"/>
</dbReference>
<dbReference type="InterPro" id="IPR054131">
    <property type="entry name" value="Toxin_cobra-type"/>
</dbReference>
<dbReference type="GO" id="GO:0090729">
    <property type="term" value="F:toxin activity"/>
    <property type="evidence" value="ECO:0007669"/>
    <property type="project" value="UniProtKB-KW"/>
</dbReference>
<dbReference type="Gene3D" id="2.10.60.10">
    <property type="entry name" value="CD59"/>
    <property type="match status" value="1"/>
</dbReference>
<dbReference type="EMBL" id="JF754470">
    <property type="protein sequence ID" value="AED89559.1"/>
    <property type="molecule type" value="mRNA"/>
</dbReference>
<name>F5CPD2_MICAT</name>
<keyword evidence="3" id="KW-0800">Toxin</keyword>
<keyword evidence="4" id="KW-0528">Neurotoxin</keyword>
<evidence type="ECO:0000313" key="7">
    <source>
        <dbReference type="EMBL" id="AED89559.1"/>
    </source>
</evidence>
<keyword evidence="6" id="KW-0732">Signal</keyword>
<feature type="signal peptide" evidence="6">
    <location>
        <begin position="1"/>
        <end position="21"/>
    </location>
</feature>
<evidence type="ECO:0000256" key="2">
    <source>
        <dbReference type="ARBA" id="ARBA00022525"/>
    </source>
</evidence>
<comment type="subcellular location">
    <subcellularLocation>
        <location evidence="1">Secreted</location>
    </subcellularLocation>
</comment>
<feature type="chain" id="PRO_5003322587" evidence="6">
    <location>
        <begin position="22"/>
        <end position="83"/>
    </location>
</feature>
<sequence length="83" mass="9370">MKTLLLTLVVVTIVCLDFGHTLICYNDFSHTAHTVEHCQKGITTCYMKTWRVHRETVIERGCGCPNVKPGVKLKCCKTDRCNG</sequence>
<keyword evidence="2" id="KW-0964">Secreted</keyword>
<dbReference type="FunFam" id="2.10.60.10:FF:000024">
    <property type="entry name" value="Cytotoxin 1"/>
    <property type="match status" value="1"/>
</dbReference>
<dbReference type="InterPro" id="IPR018354">
    <property type="entry name" value="Snake_toxin_con_site"/>
</dbReference>
<dbReference type="SUPFAM" id="SSF57302">
    <property type="entry name" value="Snake toxin-like"/>
    <property type="match status" value="1"/>
</dbReference>
<dbReference type="Pfam" id="PF21947">
    <property type="entry name" value="Toxin_cobra-type"/>
    <property type="match status" value="1"/>
</dbReference>
<dbReference type="AlphaFoldDB" id="F5CPD2"/>